<proteinExistence type="predicted"/>
<gene>
    <name evidence="1" type="primary">RPF1_1</name>
    <name evidence="1" type="ORF">DSO57_1006689</name>
</gene>
<reference evidence="1" key="1">
    <citation type="submission" date="2022-04" db="EMBL/GenBank/DDBJ databases">
        <title>Genome of the entomopathogenic fungus Entomophthora muscae.</title>
        <authorList>
            <person name="Elya C."/>
            <person name="Lovett B.R."/>
            <person name="Lee E."/>
            <person name="Macias A.M."/>
            <person name="Hajek A.E."/>
            <person name="De Bivort B.L."/>
            <person name="Kasson M.T."/>
            <person name="De Fine Licht H.H."/>
            <person name="Stajich J.E."/>
        </authorList>
    </citation>
    <scope>NUCLEOTIDE SEQUENCE</scope>
    <source>
        <strain evidence="1">Berkeley</strain>
    </source>
</reference>
<dbReference type="Proteomes" id="UP001165960">
    <property type="component" value="Unassembled WGS sequence"/>
</dbReference>
<dbReference type="EMBL" id="QTSX02002859">
    <property type="protein sequence ID" value="KAJ9074430.1"/>
    <property type="molecule type" value="Genomic_DNA"/>
</dbReference>
<keyword evidence="2" id="KW-1185">Reference proteome</keyword>
<accession>A0ACC2TIW8</accession>
<sequence>MRKIKERLGKIRNKEEKADPSLKEKRLAEFVPQTLESKREFDETFVDEDDEQIKQEDAEDEYGDYFKKEVTPKVMITTSKNASDKLFAFAEELVDIVPDSHFIRRGYQFEISHIMEFGKKREFTDVIIIGEDAQKPNSITLIHLPNGPTAYFKLSGIVLSKQIYGHGRSSAHQPELILNNFSTRLGHLVGRMFHSLFPPVPEFQGRQVATFHNQRDFIFFRRHRYAFRSGEKADLQELGPRFTLKLKWLQRGLYDPNNGEYEWKHKTDMETTRRRFFL</sequence>
<organism evidence="1 2">
    <name type="scientific">Entomophthora muscae</name>
    <dbReference type="NCBI Taxonomy" id="34485"/>
    <lineage>
        <taxon>Eukaryota</taxon>
        <taxon>Fungi</taxon>
        <taxon>Fungi incertae sedis</taxon>
        <taxon>Zoopagomycota</taxon>
        <taxon>Entomophthoromycotina</taxon>
        <taxon>Entomophthoromycetes</taxon>
        <taxon>Entomophthorales</taxon>
        <taxon>Entomophthoraceae</taxon>
        <taxon>Entomophthora</taxon>
    </lineage>
</organism>
<evidence type="ECO:0000313" key="2">
    <source>
        <dbReference type="Proteomes" id="UP001165960"/>
    </source>
</evidence>
<evidence type="ECO:0000313" key="1">
    <source>
        <dbReference type="EMBL" id="KAJ9074430.1"/>
    </source>
</evidence>
<comment type="caution">
    <text evidence="1">The sequence shown here is derived from an EMBL/GenBank/DDBJ whole genome shotgun (WGS) entry which is preliminary data.</text>
</comment>
<protein>
    <submittedName>
        <fullName evidence="1">Ribosome production factor 1</fullName>
    </submittedName>
</protein>
<name>A0ACC2TIW8_9FUNG</name>